<comment type="similarity">
    <text evidence="1">Belongs to the UPF0213 family.</text>
</comment>
<dbReference type="PATRIC" id="fig|862908.3.peg.2740"/>
<organism evidence="3 4">
    <name type="scientific">Halobacteriovorax marinus (strain ATCC BAA-682 / DSM 15412 / SJ)</name>
    <name type="common">Bacteriovorax marinus</name>
    <dbReference type="NCBI Taxonomy" id="862908"/>
    <lineage>
        <taxon>Bacteria</taxon>
        <taxon>Pseudomonadati</taxon>
        <taxon>Bdellovibrionota</taxon>
        <taxon>Bacteriovoracia</taxon>
        <taxon>Bacteriovoracales</taxon>
        <taxon>Halobacteriovoraceae</taxon>
        <taxon>Halobacteriovorax</taxon>
    </lineage>
</organism>
<feature type="domain" description="GIY-YIG" evidence="2">
    <location>
        <begin position="1"/>
        <end position="77"/>
    </location>
</feature>
<keyword evidence="4" id="KW-1185">Reference proteome</keyword>
<dbReference type="RefSeq" id="WP_014245412.1">
    <property type="nucleotide sequence ID" value="NC_016620.1"/>
</dbReference>
<evidence type="ECO:0000256" key="1">
    <source>
        <dbReference type="ARBA" id="ARBA00007435"/>
    </source>
</evidence>
<dbReference type="HOGENOM" id="CLU_135650_0_1_7"/>
<dbReference type="OrthoDB" id="9797095at2"/>
<evidence type="ECO:0000313" key="3">
    <source>
        <dbReference type="EMBL" id="CBW27638.1"/>
    </source>
</evidence>
<name>E1WY83_HALMS</name>
<protein>
    <recommendedName>
        <fullName evidence="2">GIY-YIG domain-containing protein</fullName>
    </recommendedName>
</protein>
<dbReference type="PROSITE" id="PS50164">
    <property type="entry name" value="GIY_YIG"/>
    <property type="match status" value="1"/>
</dbReference>
<reference evidence="4" key="1">
    <citation type="journal article" date="2013" name="ISME J.">
        <title>A small predatory core genome in the divergent marine Bacteriovorax marinus SJ and the terrestrial Bdellovibrio bacteriovorus.</title>
        <authorList>
            <person name="Crossman L.C."/>
            <person name="Chen H."/>
            <person name="Cerdeno-Tarraga A.M."/>
            <person name="Brooks K."/>
            <person name="Quail M.A."/>
            <person name="Pineiro S.A."/>
            <person name="Hobley L."/>
            <person name="Sockett R.E."/>
            <person name="Bentley S.D."/>
            <person name="Parkhill J."/>
            <person name="Williams H.N."/>
            <person name="Stine O.C."/>
        </authorList>
    </citation>
    <scope>NUCLEOTIDE SEQUENCE [LARGE SCALE GENOMIC DNA]</scope>
    <source>
        <strain evidence="4">ATCC BAA-682 / DSM 15412 / SJ</strain>
    </source>
</reference>
<dbReference type="InterPro" id="IPR050190">
    <property type="entry name" value="UPF0213_domain"/>
</dbReference>
<dbReference type="EMBL" id="FQ312005">
    <property type="protein sequence ID" value="CBW27638.1"/>
    <property type="molecule type" value="Genomic_DNA"/>
</dbReference>
<gene>
    <name evidence="3" type="primary">yhbQ</name>
    <name evidence="3" type="ordered locus">BMS_2865</name>
</gene>
<dbReference type="STRING" id="862908.BMS_2865"/>
<sequence length="86" mass="10229">MLWFVYILETTSGKFYTGITTDVERRFNEHASGKKGAKFFRSNRPKRVVHIEEYENRSLASKREWEIKQLSRKEKEHLVYSSMGPS</sequence>
<dbReference type="Pfam" id="PF01541">
    <property type="entry name" value="GIY-YIG"/>
    <property type="match status" value="1"/>
</dbReference>
<dbReference type="PANTHER" id="PTHR34477">
    <property type="entry name" value="UPF0213 PROTEIN YHBQ"/>
    <property type="match status" value="1"/>
</dbReference>
<dbReference type="Proteomes" id="UP000008963">
    <property type="component" value="Chromosome"/>
</dbReference>
<proteinExistence type="inferred from homology"/>
<dbReference type="SUPFAM" id="SSF82771">
    <property type="entry name" value="GIY-YIG endonuclease"/>
    <property type="match status" value="1"/>
</dbReference>
<dbReference type="InterPro" id="IPR000305">
    <property type="entry name" value="GIY-YIG_endonuc"/>
</dbReference>
<dbReference type="AlphaFoldDB" id="E1WY83"/>
<dbReference type="InterPro" id="IPR035901">
    <property type="entry name" value="GIY-YIG_endonuc_sf"/>
</dbReference>
<evidence type="ECO:0000313" key="4">
    <source>
        <dbReference type="Proteomes" id="UP000008963"/>
    </source>
</evidence>
<dbReference type="CDD" id="cd10456">
    <property type="entry name" value="GIY-YIG_UPF0213"/>
    <property type="match status" value="1"/>
</dbReference>
<dbReference type="Gene3D" id="3.40.1440.10">
    <property type="entry name" value="GIY-YIG endonuclease"/>
    <property type="match status" value="1"/>
</dbReference>
<accession>E1WY83</accession>
<dbReference type="eggNOG" id="COG2827">
    <property type="taxonomic scope" value="Bacteria"/>
</dbReference>
<dbReference type="PANTHER" id="PTHR34477:SF1">
    <property type="entry name" value="UPF0213 PROTEIN YHBQ"/>
    <property type="match status" value="1"/>
</dbReference>
<dbReference type="KEGG" id="bmx:BMS_2865"/>
<evidence type="ECO:0000259" key="2">
    <source>
        <dbReference type="PROSITE" id="PS50164"/>
    </source>
</evidence>